<dbReference type="SUPFAM" id="SSF46894">
    <property type="entry name" value="C-terminal effector domain of the bipartite response regulators"/>
    <property type="match status" value="1"/>
</dbReference>
<reference evidence="3 4" key="1">
    <citation type="submission" date="2023-08" db="EMBL/GenBank/DDBJ databases">
        <title>Rhodoferax potami sp. nov. and Rhodoferax mekongensis sp. nov., isolated from the Mekong River in Thailand.</title>
        <authorList>
            <person name="Kitikhun S."/>
            <person name="Charoenyingcharoen P."/>
            <person name="Siriarchawattana P."/>
            <person name="Likhitrattanapisal S."/>
            <person name="Nilsakha T."/>
            <person name="Chanpet A."/>
            <person name="Rattanawaree P."/>
            <person name="Ingsriswang S."/>
        </authorList>
    </citation>
    <scope>NUCLEOTIDE SEQUENCE [LARGE SCALE GENOMIC DNA]</scope>
    <source>
        <strain evidence="3 4">TBRC 17660</strain>
    </source>
</reference>
<feature type="domain" description="HTH luxR-type" evidence="2">
    <location>
        <begin position="58"/>
        <end position="123"/>
    </location>
</feature>
<dbReference type="EMBL" id="JAVBIK010000001">
    <property type="protein sequence ID" value="MDT7519166.1"/>
    <property type="molecule type" value="Genomic_DNA"/>
</dbReference>
<dbReference type="PROSITE" id="PS50043">
    <property type="entry name" value="HTH_LUXR_2"/>
    <property type="match status" value="1"/>
</dbReference>
<dbReference type="PROSITE" id="PS00622">
    <property type="entry name" value="HTH_LUXR_1"/>
    <property type="match status" value="1"/>
</dbReference>
<evidence type="ECO:0000313" key="3">
    <source>
        <dbReference type="EMBL" id="MDT7519166.1"/>
    </source>
</evidence>
<evidence type="ECO:0000313" key="4">
    <source>
        <dbReference type="Proteomes" id="UP001321700"/>
    </source>
</evidence>
<evidence type="ECO:0000256" key="1">
    <source>
        <dbReference type="ARBA" id="ARBA00023125"/>
    </source>
</evidence>
<dbReference type="PRINTS" id="PR00038">
    <property type="entry name" value="HTHLUXR"/>
</dbReference>
<evidence type="ECO:0000259" key="2">
    <source>
        <dbReference type="PROSITE" id="PS50043"/>
    </source>
</evidence>
<dbReference type="Proteomes" id="UP001321700">
    <property type="component" value="Unassembled WGS sequence"/>
</dbReference>
<name>A0ABU3KN62_9BURK</name>
<dbReference type="InterPro" id="IPR016032">
    <property type="entry name" value="Sig_transdc_resp-reg_C-effctor"/>
</dbReference>
<accession>A0ABU3KN62</accession>
<organism evidence="3 4">
    <name type="scientific">Rhodoferax potami</name>
    <dbReference type="NCBI Taxonomy" id="3068338"/>
    <lineage>
        <taxon>Bacteria</taxon>
        <taxon>Pseudomonadati</taxon>
        <taxon>Pseudomonadota</taxon>
        <taxon>Betaproteobacteria</taxon>
        <taxon>Burkholderiales</taxon>
        <taxon>Comamonadaceae</taxon>
        <taxon>Rhodoferax</taxon>
    </lineage>
</organism>
<dbReference type="InterPro" id="IPR000792">
    <property type="entry name" value="Tscrpt_reg_LuxR_C"/>
</dbReference>
<dbReference type="PANTHER" id="PTHR43214">
    <property type="entry name" value="TWO-COMPONENT RESPONSE REGULATOR"/>
    <property type="match status" value="1"/>
</dbReference>
<keyword evidence="4" id="KW-1185">Reference proteome</keyword>
<comment type="caution">
    <text evidence="3">The sequence shown here is derived from an EMBL/GenBank/DDBJ whole genome shotgun (WGS) entry which is preliminary data.</text>
</comment>
<keyword evidence="1" id="KW-0238">DNA-binding</keyword>
<protein>
    <submittedName>
        <fullName evidence="3">LuxR C-terminal-related transcriptional regulator</fullName>
    </submittedName>
</protein>
<dbReference type="Gene3D" id="3.40.50.2300">
    <property type="match status" value="1"/>
</dbReference>
<dbReference type="RefSeq" id="WP_313874863.1">
    <property type="nucleotide sequence ID" value="NZ_JAVBIK010000001.1"/>
</dbReference>
<gene>
    <name evidence="3" type="ORF">RAE19_10660</name>
</gene>
<dbReference type="PANTHER" id="PTHR43214:SF43">
    <property type="entry name" value="TWO-COMPONENT RESPONSE REGULATOR"/>
    <property type="match status" value="1"/>
</dbReference>
<dbReference type="CDD" id="cd06170">
    <property type="entry name" value="LuxR_C_like"/>
    <property type="match status" value="1"/>
</dbReference>
<sequence length="123" mass="13576">MIALDRGCAGYCHAFADPETLLQVHQVTSADHVWIGQQLMQQLIQRANSAMPVNKPVSTHWAEQLTSREREIASLAAHGATNAVIAARCDITERTVKAHLSAVFEKLRVTDRLQLALKVHGIQ</sequence>
<dbReference type="InterPro" id="IPR039420">
    <property type="entry name" value="WalR-like"/>
</dbReference>
<proteinExistence type="predicted"/>
<dbReference type="SMART" id="SM00421">
    <property type="entry name" value="HTH_LUXR"/>
    <property type="match status" value="1"/>
</dbReference>
<dbReference type="Pfam" id="PF00196">
    <property type="entry name" value="GerE"/>
    <property type="match status" value="1"/>
</dbReference>